<evidence type="ECO:0000313" key="2">
    <source>
        <dbReference type="EMBL" id="EXU95280.1"/>
    </source>
</evidence>
<name>A0A014MVP6_9HYPO</name>
<organism evidence="2 3">
    <name type="scientific">Metarhizium robertsii</name>
    <dbReference type="NCBI Taxonomy" id="568076"/>
    <lineage>
        <taxon>Eukaryota</taxon>
        <taxon>Fungi</taxon>
        <taxon>Dikarya</taxon>
        <taxon>Ascomycota</taxon>
        <taxon>Pezizomycotina</taxon>
        <taxon>Sordariomycetes</taxon>
        <taxon>Hypocreomycetidae</taxon>
        <taxon>Hypocreales</taxon>
        <taxon>Clavicipitaceae</taxon>
        <taxon>Metarhizium</taxon>
    </lineage>
</organism>
<sequence>MAENETACAHREMQHQLVQDCSGTTPPDHQRRLPLTPPATAERPRQPANTSCESALVRLLETISAQRKTDNPASWIEVPVERDLYISHRERIERSFKRSDYDPNRGLLNLRMPSPVHEFFANILALDLQVQLLEIATQDNDTGIFASKIRIGGSATIQLAEGVVIEVSYSQDGKNLRKLAQDYILYSNGDIKAVVGIDINYAGKESTISLWRPKYTHIENDDVEELGFREVISYETFRSVDGYAHNAEKYLKLTLGDFATDALSASHESVPISISYSRLFDILQQAEEMEPTKVANVSNSVVKSRRVTRKRRLSSSSAEQLRSEDEANYADLEKAAMDRAERDDEDFEERRNQTSRDERHCGVATPGRGASGTRTPGARDGTKHQEVHVAARASGEVETEKLSSLLAREIGAELGVRMGTARYRIVVIEMGRVVDGLAMEEVEKRIEGDGRDGVEMDELSGEVLHIGGSWNIVWDLQSTHGTKTARQHYAVHIGMPGHLHPMLIRKYHEVSRLWHSFLEKGDLKKTWGKGWGRARGDDEDEDESNKKPDVEDIEAESLAALQELEGQSAT</sequence>
<evidence type="ECO:0000313" key="3">
    <source>
        <dbReference type="Proteomes" id="UP000030151"/>
    </source>
</evidence>
<accession>A0A014MVP6</accession>
<proteinExistence type="predicted"/>
<evidence type="ECO:0000256" key="1">
    <source>
        <dbReference type="SAM" id="MobiDB-lite"/>
    </source>
</evidence>
<dbReference type="EMBL" id="JELW01000089">
    <property type="protein sequence ID" value="EXU95280.1"/>
    <property type="molecule type" value="Genomic_DNA"/>
</dbReference>
<comment type="caution">
    <text evidence="2">The sequence shown here is derived from an EMBL/GenBank/DDBJ whole genome shotgun (WGS) entry which is preliminary data.</text>
</comment>
<dbReference type="Proteomes" id="UP000030151">
    <property type="component" value="Unassembled WGS sequence"/>
</dbReference>
<feature type="region of interest" description="Disordered" evidence="1">
    <location>
        <begin position="20"/>
        <end position="50"/>
    </location>
</feature>
<dbReference type="AlphaFoldDB" id="A0A014MVP6"/>
<feature type="region of interest" description="Disordered" evidence="1">
    <location>
        <begin position="528"/>
        <end position="570"/>
    </location>
</feature>
<feature type="region of interest" description="Disordered" evidence="1">
    <location>
        <begin position="336"/>
        <end position="383"/>
    </location>
</feature>
<gene>
    <name evidence="2" type="ORF">X797_011648</name>
</gene>
<feature type="compositionally biased region" description="Low complexity" evidence="1">
    <location>
        <begin position="556"/>
        <end position="570"/>
    </location>
</feature>
<dbReference type="HOGENOM" id="CLU_478240_0_0_1"/>
<feature type="compositionally biased region" description="Basic and acidic residues" evidence="1">
    <location>
        <begin position="336"/>
        <end position="361"/>
    </location>
</feature>
<protein>
    <submittedName>
        <fullName evidence="2">Uncharacterized protein</fullName>
    </submittedName>
</protein>
<reference evidence="2 3" key="1">
    <citation type="submission" date="2014-02" db="EMBL/GenBank/DDBJ databases">
        <title>The genome sequence of the entomopathogenic fungus Metarhizium robertsii ARSEF 2575.</title>
        <authorList>
            <person name="Giuliano Garisto Donzelli B."/>
            <person name="Roe B.A."/>
            <person name="Macmil S.L."/>
            <person name="Krasnoff S.B."/>
            <person name="Gibson D.M."/>
        </authorList>
    </citation>
    <scope>NUCLEOTIDE SEQUENCE [LARGE SCALE GENOMIC DNA]</scope>
    <source>
        <strain evidence="2 3">ARSEF 2575</strain>
    </source>
</reference>